<gene>
    <name evidence="15" type="ORF">PSAL00342_LOCUS197</name>
</gene>
<dbReference type="GO" id="GO:0005789">
    <property type="term" value="C:endoplasmic reticulum membrane"/>
    <property type="evidence" value="ECO:0007669"/>
    <property type="project" value="UniProtKB-SubCell"/>
</dbReference>
<organism evidence="15">
    <name type="scientific">Picocystis salinarum</name>
    <dbReference type="NCBI Taxonomy" id="88271"/>
    <lineage>
        <taxon>Eukaryota</taxon>
        <taxon>Viridiplantae</taxon>
        <taxon>Chlorophyta</taxon>
        <taxon>Picocystophyceae</taxon>
        <taxon>Picocystales</taxon>
        <taxon>Picocystaceae</taxon>
        <taxon>Picocystis</taxon>
    </lineage>
</organism>
<evidence type="ECO:0000256" key="10">
    <source>
        <dbReference type="ARBA" id="ARBA00023295"/>
    </source>
</evidence>
<evidence type="ECO:0000256" key="1">
    <source>
        <dbReference type="ARBA" id="ARBA00004648"/>
    </source>
</evidence>
<feature type="transmembrane region" description="Helical" evidence="13">
    <location>
        <begin position="43"/>
        <end position="63"/>
    </location>
</feature>
<name>A0A7S3U8P6_9CHLO</name>
<dbReference type="Gene3D" id="1.50.10.10">
    <property type="match status" value="1"/>
</dbReference>
<evidence type="ECO:0000256" key="11">
    <source>
        <dbReference type="ARBA" id="ARBA00038888"/>
    </source>
</evidence>
<dbReference type="GO" id="GO:0004573">
    <property type="term" value="F:Glc3Man9GlcNAc2 oligosaccharide glucosidase activity"/>
    <property type="evidence" value="ECO:0007669"/>
    <property type="project" value="UniProtKB-EC"/>
</dbReference>
<sequence>MDPRRRKRDNERLQTGPPGGLDPKDRLGKKQGSPRSNQTWWKGAWAAAAALAVLVAITWMYGWDQWHMWITTKQPTLVSLVEDGTVPMHGAFRPSALASMRARTKTSPIAAFAWRRGGGSDLRTAFDLAHDAKFEKGDEMFSDGSGYHMHEAQGARIDALVEDARNGGRVWTMRLQMLEPQVESPEGAGEGKTPPMENMLSRVVFYITDEAGGEVFPVRADKHDNRKLIEEKLHQLEDEVPDGVLGDVSIYGKTSDRKSWLLQTSTSSVSLYPQFWATCSGASYNATQVVARRLWMVAAERGDGRFEVRLPNRTSCSRPNFVALEWIALPPFNITVSMFQVTGGTSYTGNHSSISENFEDQKYDGMAAIDTSDQCAAIEDPFEAQLCIRQGAFTARFRRLFQLHERPGIGEVAERVARKALSQLLAGMGYFYGHSLISRSRQVPGVQQGPESELFTAVPARGTFPHGFLWDEGFHQLVIARWSGPTSRLILAHWLDLMDANGWIPREQILGTEARQRVPPEFVVQYSTDANPPALLLAVEEVLDRMDAGALDQSETNAWRSFFSAAWPKLVLWVNWYKASQAGPLPMSFQWKGRDPITNEELNPKTLMSGLDDYPRASHPDDNERHLDLFCWMALAYRVMARLANTCSVPENDRISFEKLRDAMSDFSLLRKLHFDEQLETFSDYGKHTDSLVQREIETIGGNGAVETVRIRETVASDPPSYRFVPHYGYVNLFPIMFKLLDANSEVMRRQLEMLRSEDHLWTSFGLRSLSKSSTLYQKHNTMHDPPYWRGAIWININYLVVKALEYYARIPGPNQKLIAQTHYELKMALVNNVVEQYTKDGFFYEQYNDETGGGQGAHPFTGWTTLIVLIMESKV</sequence>
<evidence type="ECO:0000256" key="3">
    <source>
        <dbReference type="ARBA" id="ARBA00022692"/>
    </source>
</evidence>
<dbReference type="InterPro" id="IPR012341">
    <property type="entry name" value="6hp_glycosidase-like_sf"/>
</dbReference>
<comment type="similarity">
    <text evidence="2">Belongs to the glycosyl hydrolase 63 family.</text>
</comment>
<keyword evidence="3 13" id="KW-0812">Transmembrane</keyword>
<reference evidence="15" key="1">
    <citation type="submission" date="2021-01" db="EMBL/GenBank/DDBJ databases">
        <authorList>
            <person name="Corre E."/>
            <person name="Pelletier E."/>
            <person name="Niang G."/>
            <person name="Scheremetjew M."/>
            <person name="Finn R."/>
            <person name="Kale V."/>
            <person name="Holt S."/>
            <person name="Cochrane G."/>
            <person name="Meng A."/>
            <person name="Brown T."/>
            <person name="Cohen L."/>
        </authorList>
    </citation>
    <scope>NUCLEOTIDE SEQUENCE</scope>
    <source>
        <strain evidence="15">CCMP1897</strain>
    </source>
</reference>
<feature type="compositionally biased region" description="Basic and acidic residues" evidence="12">
    <location>
        <begin position="1"/>
        <end position="12"/>
    </location>
</feature>
<dbReference type="InterPro" id="IPR031335">
    <property type="entry name" value="Glyco_hydro_63_C"/>
</dbReference>
<evidence type="ECO:0000256" key="12">
    <source>
        <dbReference type="SAM" id="MobiDB-lite"/>
    </source>
</evidence>
<dbReference type="EMBL" id="HBIS01000235">
    <property type="protein sequence ID" value="CAE0606381.1"/>
    <property type="molecule type" value="Transcribed_RNA"/>
</dbReference>
<dbReference type="GO" id="GO:0009311">
    <property type="term" value="P:oligosaccharide metabolic process"/>
    <property type="evidence" value="ECO:0007669"/>
    <property type="project" value="InterPro"/>
</dbReference>
<evidence type="ECO:0000256" key="5">
    <source>
        <dbReference type="ARBA" id="ARBA00022824"/>
    </source>
</evidence>
<dbReference type="PANTHER" id="PTHR10412">
    <property type="entry name" value="MANNOSYL-OLIGOSACCHARIDE GLUCOSIDASE"/>
    <property type="match status" value="1"/>
</dbReference>
<evidence type="ECO:0000256" key="9">
    <source>
        <dbReference type="ARBA" id="ARBA00023180"/>
    </source>
</evidence>
<evidence type="ECO:0000313" key="15">
    <source>
        <dbReference type="EMBL" id="CAE0606381.1"/>
    </source>
</evidence>
<accession>A0A7S3U8P6</accession>
<keyword evidence="10" id="KW-0326">Glycosidase</keyword>
<feature type="domain" description="Glycosyl hydrolase family 63 C-terminal" evidence="14">
    <location>
        <begin position="382"/>
        <end position="873"/>
    </location>
</feature>
<dbReference type="EC" id="3.2.1.106" evidence="11"/>
<keyword evidence="4" id="KW-0378">Hydrolase</keyword>
<dbReference type="InterPro" id="IPR008928">
    <property type="entry name" value="6-hairpin_glycosidase_sf"/>
</dbReference>
<dbReference type="AlphaFoldDB" id="A0A7S3U8P6"/>
<keyword evidence="6" id="KW-0735">Signal-anchor</keyword>
<evidence type="ECO:0000256" key="13">
    <source>
        <dbReference type="SAM" id="Phobius"/>
    </source>
</evidence>
<dbReference type="InterPro" id="IPR004888">
    <property type="entry name" value="Glycoside_hydrolase_63"/>
</dbReference>
<evidence type="ECO:0000256" key="8">
    <source>
        <dbReference type="ARBA" id="ARBA00023136"/>
    </source>
</evidence>
<keyword evidence="7 13" id="KW-1133">Transmembrane helix</keyword>
<evidence type="ECO:0000256" key="6">
    <source>
        <dbReference type="ARBA" id="ARBA00022968"/>
    </source>
</evidence>
<evidence type="ECO:0000256" key="7">
    <source>
        <dbReference type="ARBA" id="ARBA00022989"/>
    </source>
</evidence>
<keyword evidence="9" id="KW-0325">Glycoprotein</keyword>
<dbReference type="GO" id="GO:0006487">
    <property type="term" value="P:protein N-linked glycosylation"/>
    <property type="evidence" value="ECO:0007669"/>
    <property type="project" value="TreeGrafter"/>
</dbReference>
<dbReference type="SUPFAM" id="SSF48208">
    <property type="entry name" value="Six-hairpin glycosidases"/>
    <property type="match status" value="1"/>
</dbReference>
<feature type="region of interest" description="Disordered" evidence="12">
    <location>
        <begin position="1"/>
        <end position="38"/>
    </location>
</feature>
<keyword evidence="8 13" id="KW-0472">Membrane</keyword>
<evidence type="ECO:0000259" key="14">
    <source>
        <dbReference type="Pfam" id="PF03200"/>
    </source>
</evidence>
<comment type="subcellular location">
    <subcellularLocation>
        <location evidence="1">Endoplasmic reticulum membrane</location>
        <topology evidence="1">Single-pass type II membrane protein</topology>
    </subcellularLocation>
</comment>
<dbReference type="Pfam" id="PF03200">
    <property type="entry name" value="Glyco_hydro_63"/>
    <property type="match status" value="1"/>
</dbReference>
<keyword evidence="5" id="KW-0256">Endoplasmic reticulum</keyword>
<proteinExistence type="inferred from homology"/>
<dbReference type="PANTHER" id="PTHR10412:SF11">
    <property type="entry name" value="MANNOSYL-OLIGOSACCHARIDE GLUCOSIDASE"/>
    <property type="match status" value="1"/>
</dbReference>
<evidence type="ECO:0000256" key="4">
    <source>
        <dbReference type="ARBA" id="ARBA00022801"/>
    </source>
</evidence>
<evidence type="ECO:0000256" key="2">
    <source>
        <dbReference type="ARBA" id="ARBA00010833"/>
    </source>
</evidence>
<protein>
    <recommendedName>
        <fullName evidence="11">mannosyl-oligosaccharide glucosidase</fullName>
        <ecNumber evidence="11">3.2.1.106</ecNumber>
    </recommendedName>
</protein>